<gene>
    <name evidence="2" type="ORF">HMPREF1177_01332</name>
</gene>
<accession>V7IDZ9</accession>
<dbReference type="InterPro" id="IPR010982">
    <property type="entry name" value="Lambda_DNA-bd_dom_sf"/>
</dbReference>
<evidence type="ECO:0000259" key="1">
    <source>
        <dbReference type="PROSITE" id="PS50943"/>
    </source>
</evidence>
<dbReference type="Gene3D" id="1.10.260.40">
    <property type="entry name" value="lambda repressor-like DNA-binding domains"/>
    <property type="match status" value="1"/>
</dbReference>
<keyword evidence="3" id="KW-1185">Reference proteome</keyword>
<feature type="domain" description="HTH cro/C1-type" evidence="1">
    <location>
        <begin position="26"/>
        <end position="80"/>
    </location>
</feature>
<dbReference type="CDD" id="cd00093">
    <property type="entry name" value="HTH_XRE"/>
    <property type="match status" value="1"/>
</dbReference>
<dbReference type="PATRIC" id="fig|1073362.3.peg.1520"/>
<dbReference type="EMBL" id="AZGQ01000005">
    <property type="protein sequence ID" value="ETA83521.1"/>
    <property type="molecule type" value="Genomic_DNA"/>
</dbReference>
<evidence type="ECO:0000313" key="3">
    <source>
        <dbReference type="Proteomes" id="UP000018554"/>
    </source>
</evidence>
<dbReference type="HOGENOM" id="CLU_066192_30_1_4"/>
<dbReference type="Proteomes" id="UP000018554">
    <property type="component" value="Unassembled WGS sequence"/>
</dbReference>
<name>V7IDZ9_EIKCO</name>
<dbReference type="AlphaFoldDB" id="V7IDZ9"/>
<protein>
    <recommendedName>
        <fullName evidence="1">HTH cro/C1-type domain-containing protein</fullName>
    </recommendedName>
</protein>
<organism evidence="2 3">
    <name type="scientific">Eikenella corrodens CC92I</name>
    <dbReference type="NCBI Taxonomy" id="1073362"/>
    <lineage>
        <taxon>Bacteria</taxon>
        <taxon>Pseudomonadati</taxon>
        <taxon>Pseudomonadota</taxon>
        <taxon>Betaproteobacteria</taxon>
        <taxon>Neisseriales</taxon>
        <taxon>Neisseriaceae</taxon>
        <taxon>Eikenella</taxon>
    </lineage>
</organism>
<reference evidence="2 3" key="1">
    <citation type="submission" date="2013-11" db="EMBL/GenBank/DDBJ databases">
        <title>The Genome Sequence of Eikenella corrodens CC92I.</title>
        <authorList>
            <consortium name="The Broad Institute Genomics Platform"/>
            <person name="Earl A."/>
            <person name="Allen-Vercoe E."/>
            <person name="Daigneault M."/>
            <person name="Young S.K."/>
            <person name="Zeng Q."/>
            <person name="Gargeya S."/>
            <person name="Fitzgerald M."/>
            <person name="Abouelleil A."/>
            <person name="Alvarado L."/>
            <person name="Chapman S.B."/>
            <person name="Gainer-Dewar J."/>
            <person name="Goldberg J."/>
            <person name="Griggs A."/>
            <person name="Gujja S."/>
            <person name="Hansen M."/>
            <person name="Howarth C."/>
            <person name="Imamovic A."/>
            <person name="Ireland A."/>
            <person name="Larimer J."/>
            <person name="McCowan C."/>
            <person name="Murphy C."/>
            <person name="Pearson M."/>
            <person name="Poon T.W."/>
            <person name="Priest M."/>
            <person name="Roberts A."/>
            <person name="Saif S."/>
            <person name="Shea T."/>
            <person name="Sykes S."/>
            <person name="Wortman J."/>
            <person name="Nusbaum C."/>
            <person name="Birren B."/>
        </authorList>
    </citation>
    <scope>NUCLEOTIDE SEQUENCE [LARGE SCALE GENOMIC DNA]</scope>
    <source>
        <strain evidence="2 3">CC92I</strain>
    </source>
</reference>
<comment type="caution">
    <text evidence="2">The sequence shown here is derived from an EMBL/GenBank/DDBJ whole genome shotgun (WGS) entry which is preliminary data.</text>
</comment>
<dbReference type="SUPFAM" id="SSF47413">
    <property type="entry name" value="lambda repressor-like DNA-binding domains"/>
    <property type="match status" value="1"/>
</dbReference>
<dbReference type="GO" id="GO:0003677">
    <property type="term" value="F:DNA binding"/>
    <property type="evidence" value="ECO:0007669"/>
    <property type="project" value="InterPro"/>
</dbReference>
<proteinExistence type="predicted"/>
<dbReference type="Pfam" id="PF01381">
    <property type="entry name" value="HTH_3"/>
    <property type="match status" value="1"/>
</dbReference>
<sequence>MHYDFPMKRMRPSLYSPEMAWLRQTLVGRRLELNLTQKMLAERMGVILSFIGKVETGERRLDIAEFVRYCQALELNPSLVLEEFCAKLEEQHPPMMM</sequence>
<dbReference type="SMART" id="SM00530">
    <property type="entry name" value="HTH_XRE"/>
    <property type="match status" value="1"/>
</dbReference>
<dbReference type="InterPro" id="IPR001387">
    <property type="entry name" value="Cro/C1-type_HTH"/>
</dbReference>
<evidence type="ECO:0000313" key="2">
    <source>
        <dbReference type="EMBL" id="ETA83521.1"/>
    </source>
</evidence>
<dbReference type="PROSITE" id="PS50943">
    <property type="entry name" value="HTH_CROC1"/>
    <property type="match status" value="1"/>
</dbReference>